<dbReference type="GO" id="GO:0035438">
    <property type="term" value="F:cyclic-di-GMP binding"/>
    <property type="evidence" value="ECO:0007669"/>
    <property type="project" value="InterPro"/>
</dbReference>
<evidence type="ECO:0000313" key="4">
    <source>
        <dbReference type="Proteomes" id="UP000502502"/>
    </source>
</evidence>
<evidence type="ECO:0000259" key="2">
    <source>
        <dbReference type="Pfam" id="PF07238"/>
    </source>
</evidence>
<dbReference type="KEGG" id="ssin:G7078_05485"/>
<keyword evidence="1" id="KW-1133">Transmembrane helix</keyword>
<sequence length="173" mass="18224">MSLYAMLEPRRAAGDDRRSAPRRALLLGIRVGASGTQIRILNLSTTGLLLEAADSVLQPGELIDVDLPHAGRTPAKVVRIDGVFMGCEFVRPITRASVSAALLMAQPMAPAPAQQWHARSRVQLRSLAAGGLAIGFVALLVVSGLVPLIAALTASVAIALLVAWGVWVLDSEF</sequence>
<evidence type="ECO:0000313" key="3">
    <source>
        <dbReference type="EMBL" id="QIL02295.1"/>
    </source>
</evidence>
<organism evidence="3 4">
    <name type="scientific">Sphingomonas sinipercae</name>
    <dbReference type="NCBI Taxonomy" id="2714944"/>
    <lineage>
        <taxon>Bacteria</taxon>
        <taxon>Pseudomonadati</taxon>
        <taxon>Pseudomonadota</taxon>
        <taxon>Alphaproteobacteria</taxon>
        <taxon>Sphingomonadales</taxon>
        <taxon>Sphingomonadaceae</taxon>
        <taxon>Sphingomonas</taxon>
    </lineage>
</organism>
<protein>
    <submittedName>
        <fullName evidence="3">PilZ domain-containing protein</fullName>
    </submittedName>
</protein>
<proteinExistence type="predicted"/>
<dbReference type="AlphaFoldDB" id="A0A6G7ZMZ0"/>
<feature type="transmembrane region" description="Helical" evidence="1">
    <location>
        <begin position="148"/>
        <end position="169"/>
    </location>
</feature>
<gene>
    <name evidence="3" type="ORF">G7078_05485</name>
</gene>
<feature type="transmembrane region" description="Helical" evidence="1">
    <location>
        <begin position="124"/>
        <end position="142"/>
    </location>
</feature>
<evidence type="ECO:0000256" key="1">
    <source>
        <dbReference type="SAM" id="Phobius"/>
    </source>
</evidence>
<dbReference type="Proteomes" id="UP000502502">
    <property type="component" value="Chromosome"/>
</dbReference>
<keyword evidence="1" id="KW-0472">Membrane</keyword>
<keyword evidence="1" id="KW-0812">Transmembrane</keyword>
<reference evidence="3 4" key="1">
    <citation type="submission" date="2020-03" db="EMBL/GenBank/DDBJ databases">
        <title>Sphingomonas sp. nov., isolated from fish.</title>
        <authorList>
            <person name="Hyun D.-W."/>
            <person name="Bae J.-W."/>
        </authorList>
    </citation>
    <scope>NUCLEOTIDE SEQUENCE [LARGE SCALE GENOMIC DNA]</scope>
    <source>
        <strain evidence="3 4">HDW15C</strain>
    </source>
</reference>
<dbReference type="InterPro" id="IPR009875">
    <property type="entry name" value="PilZ_domain"/>
</dbReference>
<dbReference type="SUPFAM" id="SSF141371">
    <property type="entry name" value="PilZ domain-like"/>
    <property type="match status" value="1"/>
</dbReference>
<dbReference type="Pfam" id="PF07238">
    <property type="entry name" value="PilZ"/>
    <property type="match status" value="1"/>
</dbReference>
<accession>A0A6G7ZMZ0</accession>
<dbReference type="RefSeq" id="WP_166093817.1">
    <property type="nucleotide sequence ID" value="NZ_CP049871.1"/>
</dbReference>
<feature type="domain" description="PilZ" evidence="2">
    <location>
        <begin position="16"/>
        <end position="97"/>
    </location>
</feature>
<name>A0A6G7ZMZ0_9SPHN</name>
<keyword evidence="4" id="KW-1185">Reference proteome</keyword>
<dbReference type="EMBL" id="CP049871">
    <property type="protein sequence ID" value="QIL02295.1"/>
    <property type="molecule type" value="Genomic_DNA"/>
</dbReference>